<evidence type="ECO:0000256" key="1">
    <source>
        <dbReference type="SAM" id="SignalP"/>
    </source>
</evidence>
<keyword evidence="1" id="KW-0732">Signal</keyword>
<evidence type="ECO:0000313" key="3">
    <source>
        <dbReference type="Proteomes" id="UP001175271"/>
    </source>
</evidence>
<name>A0AA39IRM0_9BILA</name>
<reference evidence="2" key="1">
    <citation type="submission" date="2023-06" db="EMBL/GenBank/DDBJ databases">
        <title>Genomic analysis of the entomopathogenic nematode Steinernema hermaphroditum.</title>
        <authorList>
            <person name="Schwarz E.M."/>
            <person name="Heppert J.K."/>
            <person name="Baniya A."/>
            <person name="Schwartz H.T."/>
            <person name="Tan C.-H."/>
            <person name="Antoshechkin I."/>
            <person name="Sternberg P.W."/>
            <person name="Goodrich-Blair H."/>
            <person name="Dillman A.R."/>
        </authorList>
    </citation>
    <scope>NUCLEOTIDE SEQUENCE</scope>
    <source>
        <strain evidence="2">PS9179</strain>
        <tissue evidence="2">Whole animal</tissue>
    </source>
</reference>
<dbReference type="AlphaFoldDB" id="A0AA39IRM0"/>
<evidence type="ECO:0008006" key="4">
    <source>
        <dbReference type="Google" id="ProtNLM"/>
    </source>
</evidence>
<evidence type="ECO:0000313" key="2">
    <source>
        <dbReference type="EMBL" id="KAK0428414.1"/>
    </source>
</evidence>
<gene>
    <name evidence="2" type="ORF">QR680_010789</name>
</gene>
<comment type="caution">
    <text evidence="2">The sequence shown here is derived from an EMBL/GenBank/DDBJ whole genome shotgun (WGS) entry which is preliminary data.</text>
</comment>
<organism evidence="2 3">
    <name type="scientific">Steinernema hermaphroditum</name>
    <dbReference type="NCBI Taxonomy" id="289476"/>
    <lineage>
        <taxon>Eukaryota</taxon>
        <taxon>Metazoa</taxon>
        <taxon>Ecdysozoa</taxon>
        <taxon>Nematoda</taxon>
        <taxon>Chromadorea</taxon>
        <taxon>Rhabditida</taxon>
        <taxon>Tylenchina</taxon>
        <taxon>Panagrolaimomorpha</taxon>
        <taxon>Strongyloidoidea</taxon>
        <taxon>Steinernematidae</taxon>
        <taxon>Steinernema</taxon>
    </lineage>
</organism>
<protein>
    <recommendedName>
        <fullName evidence="4">Secreted protein</fullName>
    </recommendedName>
</protein>
<feature type="signal peptide" evidence="1">
    <location>
        <begin position="1"/>
        <end position="18"/>
    </location>
</feature>
<sequence length="88" mass="9973">MRVVYAILLAAWLGAVQPGILSLHGKYCSLSITGINDSVSMKCSNEYCLKSKFENGTKIRQCGCYSDEAKKRIFKTLWRRKVVDARRP</sequence>
<keyword evidence="3" id="KW-1185">Reference proteome</keyword>
<proteinExistence type="predicted"/>
<dbReference type="EMBL" id="JAUCMV010000001">
    <property type="protein sequence ID" value="KAK0428414.1"/>
    <property type="molecule type" value="Genomic_DNA"/>
</dbReference>
<accession>A0AA39IRM0</accession>
<dbReference type="Proteomes" id="UP001175271">
    <property type="component" value="Unassembled WGS sequence"/>
</dbReference>
<feature type="chain" id="PRO_5041383612" description="Secreted protein" evidence="1">
    <location>
        <begin position="19"/>
        <end position="88"/>
    </location>
</feature>